<evidence type="ECO:0000313" key="2">
    <source>
        <dbReference type="Proteomes" id="UP000050525"/>
    </source>
</evidence>
<dbReference type="Proteomes" id="UP000050525">
    <property type="component" value="Unassembled WGS sequence"/>
</dbReference>
<name>A0A151N9B0_ALLMI</name>
<organism evidence="1 2">
    <name type="scientific">Alligator mississippiensis</name>
    <name type="common">American alligator</name>
    <dbReference type="NCBI Taxonomy" id="8496"/>
    <lineage>
        <taxon>Eukaryota</taxon>
        <taxon>Metazoa</taxon>
        <taxon>Chordata</taxon>
        <taxon>Craniata</taxon>
        <taxon>Vertebrata</taxon>
        <taxon>Euteleostomi</taxon>
        <taxon>Archelosauria</taxon>
        <taxon>Archosauria</taxon>
        <taxon>Crocodylia</taxon>
        <taxon>Alligatoridae</taxon>
        <taxon>Alligatorinae</taxon>
        <taxon>Alligator</taxon>
    </lineage>
</organism>
<accession>A0A151N9B0</accession>
<gene>
    <name evidence="1" type="ORF">Y1Q_0008638</name>
</gene>
<sequence>MDSAQHQQRAFIEISWLDSAKHIGLILGCYEHSSESVPGFAMAHCSLLDALQAGANNFRQVLDMVTQENCCSFHIP</sequence>
<dbReference type="AlphaFoldDB" id="A0A151N9B0"/>
<evidence type="ECO:0000313" key="1">
    <source>
        <dbReference type="EMBL" id="KYO33418.1"/>
    </source>
</evidence>
<reference evidence="1 2" key="1">
    <citation type="journal article" date="2012" name="Genome Biol.">
        <title>Sequencing three crocodilian genomes to illuminate the evolution of archosaurs and amniotes.</title>
        <authorList>
            <person name="St John J.A."/>
            <person name="Braun E.L."/>
            <person name="Isberg S.R."/>
            <person name="Miles L.G."/>
            <person name="Chong A.Y."/>
            <person name="Gongora J."/>
            <person name="Dalzell P."/>
            <person name="Moran C."/>
            <person name="Bed'hom B."/>
            <person name="Abzhanov A."/>
            <person name="Burgess S.C."/>
            <person name="Cooksey A.M."/>
            <person name="Castoe T.A."/>
            <person name="Crawford N.G."/>
            <person name="Densmore L.D."/>
            <person name="Drew J.C."/>
            <person name="Edwards S.V."/>
            <person name="Faircloth B.C."/>
            <person name="Fujita M.K."/>
            <person name="Greenwold M.J."/>
            <person name="Hoffmann F.G."/>
            <person name="Howard J.M."/>
            <person name="Iguchi T."/>
            <person name="Janes D.E."/>
            <person name="Khan S.Y."/>
            <person name="Kohno S."/>
            <person name="de Koning A.J."/>
            <person name="Lance S.L."/>
            <person name="McCarthy F.M."/>
            <person name="McCormack J.E."/>
            <person name="Merchant M.E."/>
            <person name="Peterson D.G."/>
            <person name="Pollock D.D."/>
            <person name="Pourmand N."/>
            <person name="Raney B.J."/>
            <person name="Roessler K.A."/>
            <person name="Sanford J.R."/>
            <person name="Sawyer R.H."/>
            <person name="Schmidt C.J."/>
            <person name="Triplett E.W."/>
            <person name="Tuberville T.D."/>
            <person name="Venegas-Anaya M."/>
            <person name="Howard J.T."/>
            <person name="Jarvis E.D."/>
            <person name="Guillette L.J.Jr."/>
            <person name="Glenn T.C."/>
            <person name="Green R.E."/>
            <person name="Ray D.A."/>
        </authorList>
    </citation>
    <scope>NUCLEOTIDE SEQUENCE [LARGE SCALE GENOMIC DNA]</scope>
    <source>
        <strain evidence="1">KSC_2009_1</strain>
    </source>
</reference>
<dbReference type="EMBL" id="AKHW03003682">
    <property type="protein sequence ID" value="KYO33418.1"/>
    <property type="molecule type" value="Genomic_DNA"/>
</dbReference>
<protein>
    <submittedName>
        <fullName evidence="1">Uncharacterized protein</fullName>
    </submittedName>
</protein>
<proteinExistence type="predicted"/>
<keyword evidence="2" id="KW-1185">Reference proteome</keyword>
<comment type="caution">
    <text evidence="1">The sequence shown here is derived from an EMBL/GenBank/DDBJ whole genome shotgun (WGS) entry which is preliminary data.</text>
</comment>